<name>A0ABT5EHB0_9BACT</name>
<dbReference type="EMBL" id="JAQNDO010000001">
    <property type="protein sequence ID" value="MDC0741141.1"/>
    <property type="molecule type" value="Genomic_DNA"/>
</dbReference>
<evidence type="ECO:0000313" key="2">
    <source>
        <dbReference type="Proteomes" id="UP001221411"/>
    </source>
</evidence>
<dbReference type="Proteomes" id="UP001221411">
    <property type="component" value="Unassembled WGS sequence"/>
</dbReference>
<dbReference type="RefSeq" id="WP_271916355.1">
    <property type="nucleotide sequence ID" value="NZ_JAQNDO010000001.1"/>
</dbReference>
<comment type="caution">
    <text evidence="1">The sequence shown here is derived from an EMBL/GenBank/DDBJ whole genome shotgun (WGS) entry which is preliminary data.</text>
</comment>
<evidence type="ECO:0008006" key="3">
    <source>
        <dbReference type="Google" id="ProtNLM"/>
    </source>
</evidence>
<sequence length="90" mass="9930">MITRLDRAGLAQAAWRARCWEREAMIEDPHKSEMGGAHLNGHASGAARMVRQVKRADDKLVAFVEERPLVALGVALAFGYVLGRVMTRQG</sequence>
<evidence type="ECO:0000313" key="1">
    <source>
        <dbReference type="EMBL" id="MDC0741141.1"/>
    </source>
</evidence>
<protein>
    <recommendedName>
        <fullName evidence="3">DUF883 domain-containing protein</fullName>
    </recommendedName>
</protein>
<organism evidence="1 2">
    <name type="scientific">Polyangium mundeleinium</name>
    <dbReference type="NCBI Taxonomy" id="2995306"/>
    <lineage>
        <taxon>Bacteria</taxon>
        <taxon>Pseudomonadati</taxon>
        <taxon>Myxococcota</taxon>
        <taxon>Polyangia</taxon>
        <taxon>Polyangiales</taxon>
        <taxon>Polyangiaceae</taxon>
        <taxon>Polyangium</taxon>
    </lineage>
</organism>
<gene>
    <name evidence="1" type="ORF">POL67_07265</name>
</gene>
<accession>A0ABT5EHB0</accession>
<proteinExistence type="predicted"/>
<reference evidence="1 2" key="1">
    <citation type="submission" date="2022-11" db="EMBL/GenBank/DDBJ databases">
        <title>Minimal conservation of predation-associated metabolite biosynthetic gene clusters underscores biosynthetic potential of Myxococcota including descriptions for ten novel species: Archangium lansinium sp. nov., Myxococcus landrumus sp. nov., Nannocystis bai.</title>
        <authorList>
            <person name="Ahearne A."/>
            <person name="Stevens C."/>
            <person name="Dowd S."/>
        </authorList>
    </citation>
    <scope>NUCLEOTIDE SEQUENCE [LARGE SCALE GENOMIC DNA]</scope>
    <source>
        <strain evidence="1 2">RJM3</strain>
    </source>
</reference>
<keyword evidence="2" id="KW-1185">Reference proteome</keyword>